<evidence type="ECO:0008006" key="4">
    <source>
        <dbReference type="Google" id="ProtNLM"/>
    </source>
</evidence>
<dbReference type="InterPro" id="IPR027443">
    <property type="entry name" value="IPNS-like_sf"/>
</dbReference>
<dbReference type="Pfam" id="PF07350">
    <property type="entry name" value="Gig2-like"/>
    <property type="match status" value="1"/>
</dbReference>
<dbReference type="PANTHER" id="PTHR30613:SF1">
    <property type="entry name" value="DUF1479 DOMAIN PROTEIN (AFU_ORTHOLOGUE AFUA_5G09280)"/>
    <property type="match status" value="1"/>
</dbReference>
<evidence type="ECO:0000313" key="2">
    <source>
        <dbReference type="EMBL" id="KAJ4397537.1"/>
    </source>
</evidence>
<feature type="compositionally biased region" description="Polar residues" evidence="1">
    <location>
        <begin position="377"/>
        <end position="393"/>
    </location>
</feature>
<dbReference type="SUPFAM" id="SSF51197">
    <property type="entry name" value="Clavaminate synthase-like"/>
    <property type="match status" value="1"/>
</dbReference>
<comment type="caution">
    <text evidence="2">The sequence shown here is derived from an EMBL/GenBank/DDBJ whole genome shotgun (WGS) entry which is preliminary data.</text>
</comment>
<evidence type="ECO:0000256" key="1">
    <source>
        <dbReference type="SAM" id="MobiDB-lite"/>
    </source>
</evidence>
<sequence length="514" mass="57035">MNTPPEEAKEPEQMIRLLNRLLETKVEQLSGNEAKLSASWELLLHQIQDEIRSVSQTGSKNIPEIGFHDIRSIDKADSFLRDLTTRGAVIIRNVVSVNEAEAWSFELDSYLRDNPHTKASPAEDPDLYELFWSLAQLNARAHPNMLEAQKFAMSGCWHHPSSTLQKPLSCKFPVTYADRVRMRHKSLRGSSPGICKAKPSVLPGTRIGGGGCGPWEVDNDGPDSSTSVYREIWSGNWEDYDPWDTSSRLDREMHLDKGLSTSGVVKLFQGMLPLSLGSSDDDSQMRVCSLPLKLTTAYCLLRPFFSPKRPFTDNRDDYLHPSNWAMDIAQSSVNRASHDISDTTHPHLQLEKTLVSLPPLHPGDYVIWHPDTIHSTLNTRPQLESPSSPQEASCSPGIRATSPSPSTILYIPACPLTQSNAEYLVHQRKAFLLGFPGPDFISTQGGGHADFGESYHMGRPGVQEINDAGGEDALRAMGLLAWEEDDAADAGERDLLRRANALLFPDRAGARFCV</sequence>
<dbReference type="InterPro" id="IPR010856">
    <property type="entry name" value="Gig2-like"/>
</dbReference>
<evidence type="ECO:0000313" key="3">
    <source>
        <dbReference type="Proteomes" id="UP001140453"/>
    </source>
</evidence>
<proteinExistence type="predicted"/>
<keyword evidence="3" id="KW-1185">Reference proteome</keyword>
<name>A0A9W8Z2A4_9PEZI</name>
<dbReference type="AlphaFoldDB" id="A0A9W8Z2A4"/>
<dbReference type="OrthoDB" id="8249012at2759"/>
<dbReference type="Proteomes" id="UP001140453">
    <property type="component" value="Unassembled WGS sequence"/>
</dbReference>
<accession>A0A9W8Z2A4</accession>
<gene>
    <name evidence="2" type="ORF">N0V93_001768</name>
</gene>
<dbReference type="PANTHER" id="PTHR30613">
    <property type="entry name" value="UNCHARACTERIZED PROTEIN YBIU-RELATED"/>
    <property type="match status" value="1"/>
</dbReference>
<dbReference type="Gene3D" id="2.60.120.330">
    <property type="entry name" value="B-lactam Antibiotic, Isopenicillin N Synthase, Chain"/>
    <property type="match status" value="1"/>
</dbReference>
<protein>
    <recommendedName>
        <fullName evidence="4">DUF1479-domain-containing protein</fullName>
    </recommendedName>
</protein>
<organism evidence="2 3">
    <name type="scientific">Gnomoniopsis smithogilvyi</name>
    <dbReference type="NCBI Taxonomy" id="1191159"/>
    <lineage>
        <taxon>Eukaryota</taxon>
        <taxon>Fungi</taxon>
        <taxon>Dikarya</taxon>
        <taxon>Ascomycota</taxon>
        <taxon>Pezizomycotina</taxon>
        <taxon>Sordariomycetes</taxon>
        <taxon>Sordariomycetidae</taxon>
        <taxon>Diaporthales</taxon>
        <taxon>Gnomoniaceae</taxon>
        <taxon>Gnomoniopsis</taxon>
    </lineage>
</organism>
<reference evidence="2" key="1">
    <citation type="submission" date="2022-10" db="EMBL/GenBank/DDBJ databases">
        <title>Tapping the CABI collections for fungal endophytes: first genome assemblies for Collariella, Neodidymelliopsis, Ascochyta clinopodiicola, Didymella pomorum, Didymosphaeria variabile, Neocosmospora piperis and Neocucurbitaria cava.</title>
        <authorList>
            <person name="Hill R."/>
        </authorList>
    </citation>
    <scope>NUCLEOTIDE SEQUENCE</scope>
    <source>
        <strain evidence="2">IMI 355082</strain>
    </source>
</reference>
<dbReference type="EMBL" id="JAPEVB010000001">
    <property type="protein sequence ID" value="KAJ4397537.1"/>
    <property type="molecule type" value="Genomic_DNA"/>
</dbReference>
<feature type="region of interest" description="Disordered" evidence="1">
    <location>
        <begin position="377"/>
        <end position="400"/>
    </location>
</feature>